<protein>
    <submittedName>
        <fullName evidence="1">Uncharacterized protein</fullName>
    </submittedName>
</protein>
<comment type="caution">
    <text evidence="1">The sequence shown here is derived from an EMBL/GenBank/DDBJ whole genome shotgun (WGS) entry which is preliminary data.</text>
</comment>
<evidence type="ECO:0000313" key="2">
    <source>
        <dbReference type="Proteomes" id="UP001497623"/>
    </source>
</evidence>
<dbReference type="AlphaFoldDB" id="A0AAV2SP07"/>
<dbReference type="EMBL" id="CAXKWB010095426">
    <property type="protein sequence ID" value="CAL4219670.1"/>
    <property type="molecule type" value="Genomic_DNA"/>
</dbReference>
<reference evidence="1 2" key="1">
    <citation type="submission" date="2024-05" db="EMBL/GenBank/DDBJ databases">
        <authorList>
            <person name="Wallberg A."/>
        </authorList>
    </citation>
    <scope>NUCLEOTIDE SEQUENCE [LARGE SCALE GENOMIC DNA]</scope>
</reference>
<name>A0AAV2SP07_MEGNR</name>
<accession>A0AAV2SP07</accession>
<organism evidence="1 2">
    <name type="scientific">Meganyctiphanes norvegica</name>
    <name type="common">Northern krill</name>
    <name type="synonym">Thysanopoda norvegica</name>
    <dbReference type="NCBI Taxonomy" id="48144"/>
    <lineage>
        <taxon>Eukaryota</taxon>
        <taxon>Metazoa</taxon>
        <taxon>Ecdysozoa</taxon>
        <taxon>Arthropoda</taxon>
        <taxon>Crustacea</taxon>
        <taxon>Multicrustacea</taxon>
        <taxon>Malacostraca</taxon>
        <taxon>Eumalacostraca</taxon>
        <taxon>Eucarida</taxon>
        <taxon>Euphausiacea</taxon>
        <taxon>Euphausiidae</taxon>
        <taxon>Meganyctiphanes</taxon>
    </lineage>
</organism>
<evidence type="ECO:0000313" key="1">
    <source>
        <dbReference type="EMBL" id="CAL4219670.1"/>
    </source>
</evidence>
<dbReference type="Proteomes" id="UP001497623">
    <property type="component" value="Unassembled WGS sequence"/>
</dbReference>
<proteinExistence type="predicted"/>
<gene>
    <name evidence="1" type="ORF">MNOR_LOCUS38997</name>
</gene>
<sequence length="420" mass="48833">RKNGSQHTYIFGGKDVKLGWIYNSSKREFDPPKEEKSYGSTEDRKYWFRIHTKEDVLKYKSYNYYKDKQWYKDIHSSSAKDIIHIDASTDIERRANELMDYEPEQEIVTSLLYKVEIDILIYFDKELPNGIEIYKKLKKFLINISEDKDEAFLPDYLKDGILTTNLYNRCQKEEFKNVVYALKEGCRLLSPTNKKAKSVYSIDGELQDVLLDEQILQNSSLERKPTTVDAILNSVQSNKDLREKQSSETSHSALPSAVIHSLMTKNETTQMTEAITSETKNINSRCGENITSLTTKNKLSYNDNKECNNTEQDINKRTLNNRKTVNQQMVISEAAININSTENKKENVCCVGQIQTENQTTEILNNLQSVTRCENQLSKLAESNTPNRERRFIQEGTPHQQFKEMVKNQIKYLEKMNQMV</sequence>
<keyword evidence="2" id="KW-1185">Reference proteome</keyword>
<feature type="non-terminal residue" evidence="1">
    <location>
        <position position="1"/>
    </location>
</feature>